<feature type="compositionally biased region" description="Polar residues" evidence="1">
    <location>
        <begin position="30"/>
        <end position="40"/>
    </location>
</feature>
<dbReference type="RefSeq" id="XP_011641681.1">
    <property type="nucleotide sequence ID" value="XM_011643379.2"/>
</dbReference>
<protein>
    <submittedName>
        <fullName evidence="3">Uncharacterized protein LOC105430053</fullName>
    </submittedName>
</protein>
<evidence type="ECO:0000313" key="3">
    <source>
        <dbReference type="RefSeq" id="XP_011641681.1"/>
    </source>
</evidence>
<reference evidence="3" key="1">
    <citation type="submission" date="2025-08" db="UniProtKB">
        <authorList>
            <consortium name="RefSeq"/>
        </authorList>
    </citation>
    <scope>IDENTIFICATION</scope>
</reference>
<feature type="region of interest" description="Disordered" evidence="1">
    <location>
        <begin position="1"/>
        <end position="66"/>
    </location>
</feature>
<proteinExistence type="predicted"/>
<dbReference type="Proteomes" id="UP000504615">
    <property type="component" value="Unplaced"/>
</dbReference>
<evidence type="ECO:0000313" key="2">
    <source>
        <dbReference type="Proteomes" id="UP000504615"/>
    </source>
</evidence>
<name>A0A6I9WJQ9_9HYME</name>
<dbReference type="GeneID" id="105430053"/>
<accession>A0A6I9WJQ9</accession>
<gene>
    <name evidence="3" type="primary">LOC105430053</name>
</gene>
<dbReference type="KEGG" id="pbar:105430053"/>
<evidence type="ECO:0000256" key="1">
    <source>
        <dbReference type="SAM" id="MobiDB-lite"/>
    </source>
</evidence>
<sequence>MLQSVRDVMYKSRIYPGSDSSPRDSGSESTPLLSSESRTSPEPVIFDDSETSDLDPSPAGSSLMYGSVDTTASYNTILTVPKRSPPIQRSELFVSTMANSPCIVNLDREKNYESCNVNLTKTNENSKKMHELDFNPGLLTFQSDVQIPCKDLKPKQSSLVTM</sequence>
<organism evidence="2 3">
    <name type="scientific">Pogonomyrmex barbatus</name>
    <name type="common">red harvester ant</name>
    <dbReference type="NCBI Taxonomy" id="144034"/>
    <lineage>
        <taxon>Eukaryota</taxon>
        <taxon>Metazoa</taxon>
        <taxon>Ecdysozoa</taxon>
        <taxon>Arthropoda</taxon>
        <taxon>Hexapoda</taxon>
        <taxon>Insecta</taxon>
        <taxon>Pterygota</taxon>
        <taxon>Neoptera</taxon>
        <taxon>Endopterygota</taxon>
        <taxon>Hymenoptera</taxon>
        <taxon>Apocrita</taxon>
        <taxon>Aculeata</taxon>
        <taxon>Formicoidea</taxon>
        <taxon>Formicidae</taxon>
        <taxon>Myrmicinae</taxon>
        <taxon>Pogonomyrmex</taxon>
    </lineage>
</organism>
<keyword evidence="2" id="KW-1185">Reference proteome</keyword>
<dbReference type="OrthoDB" id="294730at2759"/>
<dbReference type="AlphaFoldDB" id="A0A6I9WJQ9"/>